<comment type="similarity">
    <text evidence="1">Belongs to the 'GDXG' lipolytic enzyme family.</text>
</comment>
<dbReference type="InterPro" id="IPR013094">
    <property type="entry name" value="AB_hydrolase_3"/>
</dbReference>
<dbReference type="EC" id="3.1.1.83" evidence="4"/>
<organism evidence="4 5">
    <name type="scientific">Shewanella algae</name>
    <dbReference type="NCBI Taxonomy" id="38313"/>
    <lineage>
        <taxon>Bacteria</taxon>
        <taxon>Pseudomonadati</taxon>
        <taxon>Pseudomonadota</taxon>
        <taxon>Gammaproteobacteria</taxon>
        <taxon>Alteromonadales</taxon>
        <taxon>Shewanellaceae</taxon>
        <taxon>Shewanella</taxon>
    </lineage>
</organism>
<dbReference type="SUPFAM" id="SSF53474">
    <property type="entry name" value="alpha/beta-Hydrolases"/>
    <property type="match status" value="1"/>
</dbReference>
<evidence type="ECO:0000259" key="3">
    <source>
        <dbReference type="Pfam" id="PF07859"/>
    </source>
</evidence>
<feature type="domain" description="Alpha/beta hydrolase fold-3" evidence="3">
    <location>
        <begin position="76"/>
        <end position="276"/>
    </location>
</feature>
<evidence type="ECO:0000256" key="2">
    <source>
        <dbReference type="ARBA" id="ARBA00022801"/>
    </source>
</evidence>
<reference evidence="4 5" key="1">
    <citation type="submission" date="2018-06" db="EMBL/GenBank/DDBJ databases">
        <authorList>
            <consortium name="Pathogen Informatics"/>
            <person name="Doyle S."/>
        </authorList>
    </citation>
    <scope>NUCLEOTIDE SEQUENCE [LARGE SCALE GENOMIC DNA]</scope>
    <source>
        <strain evidence="4 5">NCTC10738</strain>
    </source>
</reference>
<dbReference type="Gene3D" id="3.40.50.1820">
    <property type="entry name" value="alpha/beta hydrolase"/>
    <property type="match status" value="1"/>
</dbReference>
<evidence type="ECO:0000313" key="4">
    <source>
        <dbReference type="EMBL" id="SUI55167.1"/>
    </source>
</evidence>
<dbReference type="AlphaFoldDB" id="A0A379Z636"/>
<dbReference type="InterPro" id="IPR050300">
    <property type="entry name" value="GDXG_lipolytic_enzyme"/>
</dbReference>
<keyword evidence="2 4" id="KW-0378">Hydrolase</keyword>
<dbReference type="InterPro" id="IPR029058">
    <property type="entry name" value="AB_hydrolase_fold"/>
</dbReference>
<dbReference type="PANTHER" id="PTHR48081:SF30">
    <property type="entry name" value="ACETYL-HYDROLASE LIPR-RELATED"/>
    <property type="match status" value="1"/>
</dbReference>
<dbReference type="GO" id="GO:0004806">
    <property type="term" value="F:triacylglycerol lipase activity"/>
    <property type="evidence" value="ECO:0007669"/>
    <property type="project" value="TreeGrafter"/>
</dbReference>
<evidence type="ECO:0000256" key="1">
    <source>
        <dbReference type="ARBA" id="ARBA00010515"/>
    </source>
</evidence>
<dbReference type="EMBL" id="UGYO01000001">
    <property type="protein sequence ID" value="SUI55167.1"/>
    <property type="molecule type" value="Genomic_DNA"/>
</dbReference>
<dbReference type="RefSeq" id="WP_096141991.1">
    <property type="nucleotide sequence ID" value="NZ_AP024617.1"/>
</dbReference>
<protein>
    <submittedName>
        <fullName evidence="4">Monoterpene epsilon-lactone hydrolase</fullName>
        <ecNumber evidence="4">3.1.1.83</ecNumber>
    </submittedName>
</protein>
<dbReference type="Proteomes" id="UP000254069">
    <property type="component" value="Unassembled WGS sequence"/>
</dbReference>
<gene>
    <name evidence="4" type="primary">mlhB</name>
    <name evidence="4" type="ORF">NCTC10738_00976</name>
</gene>
<accession>A0A379Z636</accession>
<name>A0A379Z636_9GAMM</name>
<proteinExistence type="inferred from homology"/>
<evidence type="ECO:0000313" key="5">
    <source>
        <dbReference type="Proteomes" id="UP000254069"/>
    </source>
</evidence>
<dbReference type="PANTHER" id="PTHR48081">
    <property type="entry name" value="AB HYDROLASE SUPERFAMILY PROTEIN C4A8.06C"/>
    <property type="match status" value="1"/>
</dbReference>
<sequence length="301" mass="33782">MPSWQASVLNRLLTYVARPSVSRGSAKVPLCGIRRRLLEMDRRWLGWPQELKVEHWPLSHSPLIHYQLPQPREVSLFYIRGGGFCFKTPHAHARFLADIMRRSLADCYVPDYRLAPEHPFPAACDDVLEAYRMTLEHCDPGKLVLMGDSAGGNLALSLLLQLKQLELPLPRACVLLSPALDLGITGDTERILAADDPLFTIESLLRLRGAYLAGSNPMSERVSPLYGCFKDLPPILLLAGTRELLLQDAERLQQAVLRDGGRIEAGFYLNMPHVFPLFELLPEAMEARGQIAAFIRNNLLL</sequence>
<dbReference type="Pfam" id="PF07859">
    <property type="entry name" value="Abhydrolase_3"/>
    <property type="match status" value="1"/>
</dbReference>
<keyword evidence="5" id="KW-1185">Reference proteome</keyword>